<proteinExistence type="predicted"/>
<comment type="caution">
    <text evidence="7">The sequence shown here is derived from an EMBL/GenBank/DDBJ whole genome shotgun (WGS) entry which is preliminary data.</text>
</comment>
<sequence length="309" mass="30929">MADSGAGGAAAISLQQASDDDSMHSPRSVPTLSGGASGGGGGGCSSSGHKNMVSPLGDIIISNSKKPRGRPPGSKNKPKPPIVITKDSGSAMKAVVLEISAGSDVVETIVQYARRRQVGISVLSGSGAVLNVKLRHPAGPHEPSLSLQGPFNLLSLSGSYIDSFPAVIACSSSPSAAGGGGGSAVVPMSGTYSLLACSSFTICLAGAQGHVFGGIVGGKVVAASTVMVVAATFLDPTLQRLPLPVEGGAEYEGEEDTKPCINEKSCHTYGGGGGGRSSGVASPTCQMNTSPPDHYHQVMAWGPPSRTPY</sequence>
<dbReference type="Gene3D" id="3.30.1330.80">
    <property type="entry name" value="Hypothetical protein, similar to alpha- acetolactate decarboxylase, domain 2"/>
    <property type="match status" value="1"/>
</dbReference>
<keyword evidence="1" id="KW-0805">Transcription regulation</keyword>
<evidence type="ECO:0000256" key="5">
    <source>
        <dbReference type="SAM" id="MobiDB-lite"/>
    </source>
</evidence>
<organism evidence="7 8">
    <name type="scientific">Malus domestica</name>
    <name type="common">Apple</name>
    <name type="synonym">Pyrus malus</name>
    <dbReference type="NCBI Taxonomy" id="3750"/>
    <lineage>
        <taxon>Eukaryota</taxon>
        <taxon>Viridiplantae</taxon>
        <taxon>Streptophyta</taxon>
        <taxon>Embryophyta</taxon>
        <taxon>Tracheophyta</taxon>
        <taxon>Spermatophyta</taxon>
        <taxon>Magnoliopsida</taxon>
        <taxon>eudicotyledons</taxon>
        <taxon>Gunneridae</taxon>
        <taxon>Pentapetalae</taxon>
        <taxon>rosids</taxon>
        <taxon>fabids</taxon>
        <taxon>Rosales</taxon>
        <taxon>Rosaceae</taxon>
        <taxon>Amygdaloideae</taxon>
        <taxon>Maleae</taxon>
        <taxon>Malus</taxon>
    </lineage>
</organism>
<dbReference type="GO" id="GO:0005634">
    <property type="term" value="C:nucleus"/>
    <property type="evidence" value="ECO:0007669"/>
    <property type="project" value="TreeGrafter"/>
</dbReference>
<evidence type="ECO:0000256" key="1">
    <source>
        <dbReference type="ARBA" id="ARBA00023015"/>
    </source>
</evidence>
<dbReference type="PANTHER" id="PTHR31100">
    <property type="entry name" value="AT-HOOK MOTIF NUCLEAR-LOCALIZED PROTEIN 15"/>
    <property type="match status" value="1"/>
</dbReference>
<evidence type="ECO:0000259" key="6">
    <source>
        <dbReference type="PROSITE" id="PS51742"/>
    </source>
</evidence>
<feature type="compositionally biased region" description="Gly residues" evidence="5">
    <location>
        <begin position="35"/>
        <end position="45"/>
    </location>
</feature>
<feature type="region of interest" description="Disordered" evidence="5">
    <location>
        <begin position="1"/>
        <end position="85"/>
    </location>
</feature>
<dbReference type="PANTHER" id="PTHR31100:SF63">
    <property type="entry name" value="AT-HOOK MOTIF NUCLEAR-LOCALIZED PROTEIN"/>
    <property type="match status" value="1"/>
</dbReference>
<protein>
    <recommendedName>
        <fullName evidence="6">PPC domain-containing protein</fullName>
    </recommendedName>
</protein>
<dbReference type="Pfam" id="PF03479">
    <property type="entry name" value="PCC"/>
    <property type="match status" value="1"/>
</dbReference>
<evidence type="ECO:0000313" key="8">
    <source>
        <dbReference type="Proteomes" id="UP000290289"/>
    </source>
</evidence>
<dbReference type="GO" id="GO:0003700">
    <property type="term" value="F:DNA-binding transcription factor activity"/>
    <property type="evidence" value="ECO:0007669"/>
    <property type="project" value="TreeGrafter"/>
</dbReference>
<dbReference type="CDD" id="cd11378">
    <property type="entry name" value="DUF296"/>
    <property type="match status" value="1"/>
</dbReference>
<dbReference type="EMBL" id="RDQH01000329">
    <property type="protein sequence ID" value="RXI03154.1"/>
    <property type="molecule type" value="Genomic_DNA"/>
</dbReference>
<dbReference type="GO" id="GO:0003680">
    <property type="term" value="F:minor groove of adenine-thymine-rich DNA binding"/>
    <property type="evidence" value="ECO:0007669"/>
    <property type="project" value="InterPro"/>
</dbReference>
<accession>A0A498K9Z4</accession>
<keyword evidence="3" id="KW-0804">Transcription</keyword>
<reference evidence="7 8" key="1">
    <citation type="submission" date="2018-10" db="EMBL/GenBank/DDBJ databases">
        <title>A high-quality apple genome assembly.</title>
        <authorList>
            <person name="Hu J."/>
        </authorList>
    </citation>
    <scope>NUCLEOTIDE SEQUENCE [LARGE SCALE GENOMIC DNA]</scope>
    <source>
        <strain evidence="8">cv. HFTH1</strain>
        <tissue evidence="7">Young leaf</tissue>
    </source>
</reference>
<feature type="region of interest" description="Disordered" evidence="5">
    <location>
        <begin position="277"/>
        <end position="309"/>
    </location>
</feature>
<feature type="domain" description="PPC" evidence="6">
    <location>
        <begin position="89"/>
        <end position="254"/>
    </location>
</feature>
<evidence type="ECO:0000313" key="7">
    <source>
        <dbReference type="EMBL" id="RXI03154.1"/>
    </source>
</evidence>
<dbReference type="PROSITE" id="PS51742">
    <property type="entry name" value="PPC"/>
    <property type="match status" value="1"/>
</dbReference>
<name>A0A498K9Z4_MALDO</name>
<keyword evidence="2" id="KW-0238">DNA-binding</keyword>
<evidence type="ECO:0000256" key="2">
    <source>
        <dbReference type="ARBA" id="ARBA00023125"/>
    </source>
</evidence>
<dbReference type="InterPro" id="IPR014476">
    <property type="entry name" value="AHL15-29"/>
</dbReference>
<dbReference type="SUPFAM" id="SSF117856">
    <property type="entry name" value="AF0104/ALDC/Ptd012-like"/>
    <property type="match status" value="1"/>
</dbReference>
<evidence type="ECO:0000256" key="4">
    <source>
        <dbReference type="ARBA" id="ARBA00023242"/>
    </source>
</evidence>
<keyword evidence="8" id="KW-1185">Reference proteome</keyword>
<feature type="compositionally biased region" description="Polar residues" evidence="5">
    <location>
        <begin position="280"/>
        <end position="291"/>
    </location>
</feature>
<gene>
    <name evidence="7" type="ORF">DVH24_003806</name>
</gene>
<keyword evidence="4" id="KW-0539">Nucleus</keyword>
<evidence type="ECO:0000256" key="3">
    <source>
        <dbReference type="ARBA" id="ARBA00023163"/>
    </source>
</evidence>
<dbReference type="Proteomes" id="UP000290289">
    <property type="component" value="Chromosome 3"/>
</dbReference>
<dbReference type="AlphaFoldDB" id="A0A498K9Z4"/>
<dbReference type="InterPro" id="IPR005175">
    <property type="entry name" value="PPC_dom"/>
</dbReference>